<protein>
    <recommendedName>
        <fullName evidence="2">Alpha/beta hydrolase fold-3 domain-containing protein</fullName>
    </recommendedName>
</protein>
<evidence type="ECO:0000313" key="3">
    <source>
        <dbReference type="EMBL" id="KAK0950234.1"/>
    </source>
</evidence>
<dbReference type="AlphaFoldDB" id="A0AAN6GZ33"/>
<dbReference type="InterPro" id="IPR013094">
    <property type="entry name" value="AB_hydrolase_3"/>
</dbReference>
<sequence length="318" mass="34853">MQSTRIPYKTDDYGNPIYARVSWSTATQSPRPIALIYHGGGLMVGSSEMIPKPQTEYRCSKGFLVVAPNYRLVPQVSGRQAFADAVYAYDWTTTDLPKLLQAEHSLEIDSAQIVAMGHSSGGTLALHIASCRSLKAATAFYPSLFLADPTTSMHRPTTAPPFGLMPDFTPTKEDSASIEPAGLQVSEAPLAIPGSIPQPRNKWQMHVIKHGQWPQTAQPDGDYAAMDPMTRVSARWPPVMIVQGEMDDVPGGGLELAERAEREMRAAGVREVVLEVVPGERHMFDLSPTVGTVDTGPKWEAVVRGLEWLKRHVSVKYD</sequence>
<reference evidence="3" key="1">
    <citation type="submission" date="2023-06" db="EMBL/GenBank/DDBJ databases">
        <title>Black Yeasts Isolated from many extreme environments.</title>
        <authorList>
            <person name="Coleine C."/>
            <person name="Stajich J.E."/>
            <person name="Selbmann L."/>
        </authorList>
    </citation>
    <scope>NUCLEOTIDE SEQUENCE</scope>
    <source>
        <strain evidence="3">CCFEE 5200</strain>
    </source>
</reference>
<dbReference type="GO" id="GO:0016787">
    <property type="term" value="F:hydrolase activity"/>
    <property type="evidence" value="ECO:0007669"/>
    <property type="project" value="UniProtKB-KW"/>
</dbReference>
<dbReference type="PANTHER" id="PTHR48081:SF3">
    <property type="entry name" value="ALPHA_BETA HYDROLASE FOLD-3 DOMAIN-CONTAINING PROTEIN"/>
    <property type="match status" value="1"/>
</dbReference>
<accession>A0AAN6GZ33</accession>
<name>A0AAN6GZ33_9PEZI</name>
<gene>
    <name evidence="3" type="ORF">LTR91_025820</name>
</gene>
<feature type="domain" description="Alpha/beta hydrolase fold-3" evidence="2">
    <location>
        <begin position="35"/>
        <end position="144"/>
    </location>
</feature>
<comment type="caution">
    <text evidence="3">The sequence shown here is derived from an EMBL/GenBank/DDBJ whole genome shotgun (WGS) entry which is preliminary data.</text>
</comment>
<dbReference type="Gene3D" id="3.40.50.1820">
    <property type="entry name" value="alpha/beta hydrolase"/>
    <property type="match status" value="1"/>
</dbReference>
<evidence type="ECO:0000313" key="4">
    <source>
        <dbReference type="Proteomes" id="UP001175353"/>
    </source>
</evidence>
<keyword evidence="1" id="KW-0378">Hydrolase</keyword>
<dbReference type="EMBL" id="JAUJLE010000880">
    <property type="protein sequence ID" value="KAK0950234.1"/>
    <property type="molecule type" value="Genomic_DNA"/>
</dbReference>
<keyword evidence="4" id="KW-1185">Reference proteome</keyword>
<dbReference type="Proteomes" id="UP001175353">
    <property type="component" value="Unassembled WGS sequence"/>
</dbReference>
<evidence type="ECO:0000256" key="1">
    <source>
        <dbReference type="ARBA" id="ARBA00022801"/>
    </source>
</evidence>
<dbReference type="InterPro" id="IPR029058">
    <property type="entry name" value="AB_hydrolase_fold"/>
</dbReference>
<organism evidence="3 4">
    <name type="scientific">Friedmanniomyces endolithicus</name>
    <dbReference type="NCBI Taxonomy" id="329885"/>
    <lineage>
        <taxon>Eukaryota</taxon>
        <taxon>Fungi</taxon>
        <taxon>Dikarya</taxon>
        <taxon>Ascomycota</taxon>
        <taxon>Pezizomycotina</taxon>
        <taxon>Dothideomycetes</taxon>
        <taxon>Dothideomycetidae</taxon>
        <taxon>Mycosphaerellales</taxon>
        <taxon>Teratosphaeriaceae</taxon>
        <taxon>Friedmanniomyces</taxon>
    </lineage>
</organism>
<dbReference type="InterPro" id="IPR050300">
    <property type="entry name" value="GDXG_lipolytic_enzyme"/>
</dbReference>
<evidence type="ECO:0000259" key="2">
    <source>
        <dbReference type="Pfam" id="PF07859"/>
    </source>
</evidence>
<dbReference type="Pfam" id="PF07859">
    <property type="entry name" value="Abhydrolase_3"/>
    <property type="match status" value="1"/>
</dbReference>
<dbReference type="PANTHER" id="PTHR48081">
    <property type="entry name" value="AB HYDROLASE SUPERFAMILY PROTEIN C4A8.06C"/>
    <property type="match status" value="1"/>
</dbReference>
<dbReference type="SUPFAM" id="SSF53474">
    <property type="entry name" value="alpha/beta-Hydrolases"/>
    <property type="match status" value="1"/>
</dbReference>
<proteinExistence type="predicted"/>